<feature type="compositionally biased region" description="Low complexity" evidence="1">
    <location>
        <begin position="342"/>
        <end position="356"/>
    </location>
</feature>
<evidence type="ECO:0000313" key="2">
    <source>
        <dbReference type="EMBL" id="GAM41484.1"/>
    </source>
</evidence>
<organism evidence="2 3">
    <name type="scientific">Talaromyces pinophilus</name>
    <name type="common">Penicillium pinophilum</name>
    <dbReference type="NCBI Taxonomy" id="128442"/>
    <lineage>
        <taxon>Eukaryota</taxon>
        <taxon>Fungi</taxon>
        <taxon>Dikarya</taxon>
        <taxon>Ascomycota</taxon>
        <taxon>Pezizomycotina</taxon>
        <taxon>Eurotiomycetes</taxon>
        <taxon>Eurotiomycetidae</taxon>
        <taxon>Eurotiales</taxon>
        <taxon>Trichocomaceae</taxon>
        <taxon>Talaromyces</taxon>
        <taxon>Talaromyces sect. Talaromyces</taxon>
    </lineage>
</organism>
<dbReference type="AlphaFoldDB" id="A0A6V8HKN7"/>
<dbReference type="Proteomes" id="UP000053095">
    <property type="component" value="Unassembled WGS sequence"/>
</dbReference>
<feature type="compositionally biased region" description="Polar residues" evidence="1">
    <location>
        <begin position="246"/>
        <end position="261"/>
    </location>
</feature>
<name>A0A6V8HKN7_TALPI</name>
<dbReference type="EMBL" id="DF933838">
    <property type="protein sequence ID" value="GAM41484.1"/>
    <property type="molecule type" value="Genomic_DNA"/>
</dbReference>
<accession>A0A6V8HKN7</accession>
<feature type="compositionally biased region" description="Low complexity" evidence="1">
    <location>
        <begin position="285"/>
        <end position="296"/>
    </location>
</feature>
<protein>
    <submittedName>
        <fullName evidence="2">Uncharacterized protein</fullName>
    </submittedName>
</protein>
<reference evidence="3" key="1">
    <citation type="journal article" date="2015" name="Genome Announc.">
        <title>Draft genome sequence of Talaromyces cellulolyticus strain Y-94, a source of lignocellulosic biomass-degrading enzymes.</title>
        <authorList>
            <person name="Fujii T."/>
            <person name="Koike H."/>
            <person name="Sawayama S."/>
            <person name="Yano S."/>
            <person name="Inoue H."/>
        </authorList>
    </citation>
    <scope>NUCLEOTIDE SEQUENCE [LARGE SCALE GENOMIC DNA]</scope>
    <source>
        <strain evidence="3">Y-94</strain>
    </source>
</reference>
<sequence length="388" mass="41886">MNPYVSWAIMLVVAGGLGYYYSNGSKPKNKAPIKIVPEKVEPIVQAPKPKKQKARKQPEPTAKKSEEKPVAVTTQVEHTNEPEEDIDNKEFARRLAAARSGVSVGETKAKAPKEKRNKPLPLTQESASSDFSNRAPSSNGADADDDLSSTDFVSPSGRDVSDMLEKPAPGPSVIRLTGSMETKEKKAKAQAFKQVETKKQRQNRQKNEARKQANQEAEAERRKNLEKQLHTAREAERQEASRKKSATSVPSNAWTSTSGNRAATATPAPAVNATLPLLDTFEPTASAAASGSSSGAWSNNLPTEDEQMRILGVAAPAADDWTTVPSKKDKTKKKAKADESANEASASESGASFEPETTPQPSEWIAPKVTQVPIPRGKNHPLDSDWAA</sequence>
<evidence type="ECO:0000256" key="1">
    <source>
        <dbReference type="SAM" id="MobiDB-lite"/>
    </source>
</evidence>
<feature type="compositionally biased region" description="Basic and acidic residues" evidence="1">
    <location>
        <begin position="195"/>
        <end position="242"/>
    </location>
</feature>
<gene>
    <name evidence="2" type="ORF">TCE0_042r14640</name>
</gene>
<feature type="compositionally biased region" description="Basic and acidic residues" evidence="1">
    <location>
        <begin position="56"/>
        <end position="69"/>
    </location>
</feature>
<comment type="caution">
    <text evidence="2">The sequence shown here is derived from an EMBL/GenBank/DDBJ whole genome shotgun (WGS) entry which is preliminary data.</text>
</comment>
<keyword evidence="3" id="KW-1185">Reference proteome</keyword>
<feature type="region of interest" description="Disordered" evidence="1">
    <location>
        <begin position="284"/>
        <end position="388"/>
    </location>
</feature>
<evidence type="ECO:0000313" key="3">
    <source>
        <dbReference type="Proteomes" id="UP000053095"/>
    </source>
</evidence>
<feature type="compositionally biased region" description="Polar residues" evidence="1">
    <location>
        <begin position="123"/>
        <end position="140"/>
    </location>
</feature>
<proteinExistence type="predicted"/>
<feature type="region of interest" description="Disordered" evidence="1">
    <location>
        <begin position="40"/>
        <end position="267"/>
    </location>
</feature>